<dbReference type="GO" id="GO:0008962">
    <property type="term" value="F:phosphatidylglycerophosphatase activity"/>
    <property type="evidence" value="ECO:0007669"/>
    <property type="project" value="InterPro"/>
</dbReference>
<dbReference type="AlphaFoldDB" id="A0A2T4LQ45"/>
<dbReference type="NCBIfam" id="TIGR01549">
    <property type="entry name" value="HAD-SF-IA-v1"/>
    <property type="match status" value="1"/>
</dbReference>
<organism evidence="1 2">
    <name type="scientific">Staphylococcus cohnii</name>
    <dbReference type="NCBI Taxonomy" id="29382"/>
    <lineage>
        <taxon>Bacteria</taxon>
        <taxon>Bacillati</taxon>
        <taxon>Bacillota</taxon>
        <taxon>Bacilli</taxon>
        <taxon>Bacillales</taxon>
        <taxon>Staphylococcaceae</taxon>
        <taxon>Staphylococcus</taxon>
        <taxon>Staphylococcus cohnii species complex</taxon>
    </lineage>
</organism>
<accession>A0A2T4LQ45</accession>
<dbReference type="InterPro" id="IPR023214">
    <property type="entry name" value="HAD_sf"/>
</dbReference>
<dbReference type="Proteomes" id="UP000241208">
    <property type="component" value="Unassembled WGS sequence"/>
</dbReference>
<protein>
    <submittedName>
        <fullName evidence="1">YqeG family HAD IIIA-type phosphatase</fullName>
    </submittedName>
</protein>
<comment type="caution">
    <text evidence="1">The sequence shown here is derived from an EMBL/GenBank/DDBJ whole genome shotgun (WGS) entry which is preliminary data.</text>
</comment>
<dbReference type="Pfam" id="PF00702">
    <property type="entry name" value="Hydrolase"/>
    <property type="match status" value="1"/>
</dbReference>
<evidence type="ECO:0000313" key="2">
    <source>
        <dbReference type="Proteomes" id="UP000241208"/>
    </source>
</evidence>
<sequence>MINILFPNIYIRKVFDIDFYKVYKLGYRGLIFDIDSTLVPHGSDSTKEVDELFEKLQRIGFKTIFLSNNSASRIERFNKNINIAFIDEANKPNKNGYIKAIERLEVEKSEILLIGDQIFTDILGANLTKIDSVLVKYLLHENEVKIGKKRRVEKAVLWIFFLTKWIFKKNSKIEKLKVNYNEKA</sequence>
<dbReference type="InterPro" id="IPR006439">
    <property type="entry name" value="HAD-SF_hydro_IA"/>
</dbReference>
<dbReference type="EMBL" id="PYZR01000157">
    <property type="protein sequence ID" value="PTF65330.1"/>
    <property type="molecule type" value="Genomic_DNA"/>
</dbReference>
<dbReference type="NCBIfam" id="TIGR01668">
    <property type="entry name" value="YqeG_hyp_ppase"/>
    <property type="match status" value="1"/>
</dbReference>
<name>A0A2T4LQ45_9STAP</name>
<gene>
    <name evidence="1" type="ORF">BUY34_11035</name>
</gene>
<dbReference type="SUPFAM" id="SSF56784">
    <property type="entry name" value="HAD-like"/>
    <property type="match status" value="1"/>
</dbReference>
<evidence type="ECO:0000313" key="1">
    <source>
        <dbReference type="EMBL" id="PTF65330.1"/>
    </source>
</evidence>
<dbReference type="InterPro" id="IPR010021">
    <property type="entry name" value="PGPP1/Gep4"/>
</dbReference>
<dbReference type="RefSeq" id="WP_107523670.1">
    <property type="nucleotide sequence ID" value="NZ_CP188078.1"/>
</dbReference>
<dbReference type="InterPro" id="IPR036412">
    <property type="entry name" value="HAD-like_sf"/>
</dbReference>
<proteinExistence type="predicted"/>
<dbReference type="PANTHER" id="PTHR19288">
    <property type="entry name" value="4-NITROPHENYLPHOSPHATASE-RELATED"/>
    <property type="match status" value="1"/>
</dbReference>
<reference evidence="1 2" key="1">
    <citation type="journal article" date="2016" name="Front. Microbiol.">
        <title>Comprehensive Phylogenetic Analysis of Bovine Non-aureus Staphylococci Species Based on Whole-Genome Sequencing.</title>
        <authorList>
            <person name="Naushad S."/>
            <person name="Barkema H.W."/>
            <person name="Luby C."/>
            <person name="Condas L.A."/>
            <person name="Nobrega D.B."/>
            <person name="Carson D.A."/>
            <person name="De Buck J."/>
        </authorList>
    </citation>
    <scope>NUCLEOTIDE SEQUENCE [LARGE SCALE GENOMIC DNA]</scope>
    <source>
        <strain evidence="1 2">SNUC 3829</strain>
    </source>
</reference>
<dbReference type="Gene3D" id="3.40.50.1000">
    <property type="entry name" value="HAD superfamily/HAD-like"/>
    <property type="match status" value="1"/>
</dbReference>
<dbReference type="GO" id="GO:0005737">
    <property type="term" value="C:cytoplasm"/>
    <property type="evidence" value="ECO:0007669"/>
    <property type="project" value="TreeGrafter"/>
</dbReference>